<gene>
    <name evidence="7" type="ORF">BWQ96_02020</name>
</gene>
<dbReference type="PANTHER" id="PTHR13391">
    <property type="entry name" value="MITOCHONDRIAL DISTRIBUTION REGULATOR MISATO"/>
    <property type="match status" value="1"/>
</dbReference>
<protein>
    <submittedName>
        <fullName evidence="7">Protein misato</fullName>
    </submittedName>
</protein>
<comment type="similarity">
    <text evidence="2">Belongs to the misato family.</text>
</comment>
<comment type="caution">
    <text evidence="7">The sequence shown here is derived from an EMBL/GenBank/DDBJ whole genome shotgun (WGS) entry which is preliminary data.</text>
</comment>
<feature type="compositionally biased region" description="Basic and acidic residues" evidence="4">
    <location>
        <begin position="133"/>
        <end position="144"/>
    </location>
</feature>
<reference evidence="7 8" key="1">
    <citation type="journal article" date="2018" name="Mol. Biol. Evol.">
        <title>Analysis of the draft genome of the red seaweed Gracilariopsis chorda provides insights into genome size evolution in Rhodophyta.</title>
        <authorList>
            <person name="Lee J."/>
            <person name="Yang E.C."/>
            <person name="Graf L."/>
            <person name="Yang J.H."/>
            <person name="Qiu H."/>
            <person name="Zel Zion U."/>
            <person name="Chan C.X."/>
            <person name="Stephens T.G."/>
            <person name="Weber A.P.M."/>
            <person name="Boo G.H."/>
            <person name="Boo S.M."/>
            <person name="Kim K.M."/>
            <person name="Shin Y."/>
            <person name="Jung M."/>
            <person name="Lee S.J."/>
            <person name="Yim H.S."/>
            <person name="Lee J.H."/>
            <person name="Bhattacharya D."/>
            <person name="Yoon H.S."/>
        </authorList>
    </citation>
    <scope>NUCLEOTIDE SEQUENCE [LARGE SCALE GENOMIC DNA]</scope>
    <source>
        <strain evidence="7 8">SKKU-2015</strain>
        <tissue evidence="7">Whole body</tissue>
    </source>
</reference>
<dbReference type="Pfam" id="PF10644">
    <property type="entry name" value="Misat_Tub_SegII"/>
    <property type="match status" value="1"/>
</dbReference>
<evidence type="ECO:0000256" key="1">
    <source>
        <dbReference type="ARBA" id="ARBA00004173"/>
    </source>
</evidence>
<dbReference type="Gene3D" id="3.40.50.1440">
    <property type="entry name" value="Tubulin/FtsZ, GTPase domain"/>
    <property type="match status" value="1"/>
</dbReference>
<dbReference type="InterPro" id="IPR036525">
    <property type="entry name" value="Tubulin/FtsZ_GTPase_sf"/>
</dbReference>
<dbReference type="Pfam" id="PF14881">
    <property type="entry name" value="Tubulin_3"/>
    <property type="match status" value="1"/>
</dbReference>
<dbReference type="InterPro" id="IPR029209">
    <property type="entry name" value="DML1/Misato_tubulin"/>
</dbReference>
<evidence type="ECO:0000256" key="4">
    <source>
        <dbReference type="SAM" id="MobiDB-lite"/>
    </source>
</evidence>
<feature type="domain" description="Misato Segment II tubulin-like" evidence="5">
    <location>
        <begin position="3"/>
        <end position="120"/>
    </location>
</feature>
<dbReference type="InterPro" id="IPR049942">
    <property type="entry name" value="DML1/Misato"/>
</dbReference>
<evidence type="ECO:0000313" key="7">
    <source>
        <dbReference type="EMBL" id="PXF48068.1"/>
    </source>
</evidence>
<dbReference type="PANTHER" id="PTHR13391:SF0">
    <property type="entry name" value="PROTEIN MISATO HOMOLOG 1"/>
    <property type="match status" value="1"/>
</dbReference>
<dbReference type="EMBL" id="NBIV01000016">
    <property type="protein sequence ID" value="PXF48068.1"/>
    <property type="molecule type" value="Genomic_DNA"/>
</dbReference>
<dbReference type="Proteomes" id="UP000247409">
    <property type="component" value="Unassembled WGS sequence"/>
</dbReference>
<evidence type="ECO:0000259" key="5">
    <source>
        <dbReference type="Pfam" id="PF10644"/>
    </source>
</evidence>
<proteinExistence type="inferred from homology"/>
<comment type="subcellular location">
    <subcellularLocation>
        <location evidence="1">Mitochondrion</location>
    </subcellularLocation>
</comment>
<keyword evidence="8" id="KW-1185">Reference proteome</keyword>
<dbReference type="AlphaFoldDB" id="A0A2V3J119"/>
<accession>A0A2V3J119</accession>
<dbReference type="GO" id="GO:0007005">
    <property type="term" value="P:mitochondrion organization"/>
    <property type="evidence" value="ECO:0007669"/>
    <property type="project" value="InterPro"/>
</dbReference>
<evidence type="ECO:0000256" key="3">
    <source>
        <dbReference type="ARBA" id="ARBA00023128"/>
    </source>
</evidence>
<dbReference type="InterPro" id="IPR019605">
    <property type="entry name" value="Misato_II_tubulin-like"/>
</dbReference>
<sequence>MTKEIVNLQIGTHANYVGAHFWNLQDEYLATPVESRELSPSAFFRETAPSSPYFRSGLQYAPRLQVIDACGAFGALSTQAGIVLSGALSQQQLPKPDWGGELQTFIRERVQPSSYTRQLHREEQQEQEYVQQKADEAQHNEEAPKQRKLFDDVRYWSDFLKTRVHPRSCTSLPGVHYDVTNLQYFSTGYDIAFPLVEDFYDSLRYFIEECDSFGGLNLMSNADDAFAGITASYISHIVDELGASTPILTVGVQNEMRYATQATAESFGATFSPAEEKIWSQNEARLVAFCQEYAVQYVPISSQISRRIPMLHVKNNVFHTSAALGLALDAALTPLSQGTSLTGVLSLLRPAPFATFGSLVCNVPKSSEALVYGKNVFDTEGTVNLSDAWKPPYHSKAVQFAAPLRTVEVISARGFTRELAVHAKTILPVTIPIPFPTFFDQALARPGAAVPNVNPRDQGVEVEHVSLLSGLATVPCAGRRALQSLSDSVRSVTFTRSGDERARLDEVREALQSRADDYDTL</sequence>
<feature type="domain" description="DML1/Misato tubulin" evidence="6">
    <location>
        <begin position="151"/>
        <end position="333"/>
    </location>
</feature>
<evidence type="ECO:0000313" key="8">
    <source>
        <dbReference type="Proteomes" id="UP000247409"/>
    </source>
</evidence>
<keyword evidence="3" id="KW-0496">Mitochondrion</keyword>
<dbReference type="GO" id="GO:0005739">
    <property type="term" value="C:mitochondrion"/>
    <property type="evidence" value="ECO:0007669"/>
    <property type="project" value="UniProtKB-SubCell"/>
</dbReference>
<evidence type="ECO:0000256" key="2">
    <source>
        <dbReference type="ARBA" id="ARBA00008507"/>
    </source>
</evidence>
<organism evidence="7 8">
    <name type="scientific">Gracilariopsis chorda</name>
    <dbReference type="NCBI Taxonomy" id="448386"/>
    <lineage>
        <taxon>Eukaryota</taxon>
        <taxon>Rhodophyta</taxon>
        <taxon>Florideophyceae</taxon>
        <taxon>Rhodymeniophycidae</taxon>
        <taxon>Gracilariales</taxon>
        <taxon>Gracilariaceae</taxon>
        <taxon>Gracilariopsis</taxon>
    </lineage>
</organism>
<evidence type="ECO:0000259" key="6">
    <source>
        <dbReference type="Pfam" id="PF14881"/>
    </source>
</evidence>
<dbReference type="OrthoDB" id="271881at2759"/>
<feature type="region of interest" description="Disordered" evidence="4">
    <location>
        <begin position="114"/>
        <end position="144"/>
    </location>
</feature>
<dbReference type="SUPFAM" id="SSF52490">
    <property type="entry name" value="Tubulin nucleotide-binding domain-like"/>
    <property type="match status" value="1"/>
</dbReference>
<name>A0A2V3J119_9FLOR</name>